<evidence type="ECO:0000313" key="2">
    <source>
        <dbReference type="EMBL" id="TDU62468.1"/>
    </source>
</evidence>
<protein>
    <submittedName>
        <fullName evidence="2">Uncharacterized protein</fullName>
    </submittedName>
</protein>
<feature type="region of interest" description="Disordered" evidence="1">
    <location>
        <begin position="1"/>
        <end position="20"/>
    </location>
</feature>
<feature type="region of interest" description="Disordered" evidence="1">
    <location>
        <begin position="100"/>
        <end position="128"/>
    </location>
</feature>
<keyword evidence="3" id="KW-1185">Reference proteome</keyword>
<accession>A0A4R7RL97</accession>
<sequence length="464" mass="51104">MREDEGTARPRLAPAPALGDYEREWQGMRPVVQNPWHTMDEAEVRQLLPAEPALGDLVNPPGAGTRATHAVDRLSPEVRRAREMAEPGFLLWQSPAPYRPNLLPRAPGEQNEQRGLAERSPGGEGTNSAVRRLFEKRPPMPGENPYTQLMHDKGSVAELPNGEELQGPGGPQLAGKAPSLGRPPVMAPPAPADRPPLLEQPISTGEPKVKQYGYKPIVPEKQFLPATKTGIVGIGKIKSHTGAIPSPLKLWWYVPENNEWADIIIPDEKIRSWIKSAAEYQDVPLEIMAVILQQENGANATGAQKFIQFGERTVTTGLQVADEWLFDLVPDRAFGVAVADGSSGIANLQRPTLRDAASYSEKSLKRPPLPDDVRYRIFGWDQDTRISGDDVKADLYYQAAHIRQLIDRITGVPGYVGNLTLDQVRSVIRSYNGSGKKANKYADDGMKKLLDAADGRSPLYFYQP</sequence>
<dbReference type="EMBL" id="SOCA01000021">
    <property type="protein sequence ID" value="TDU62468.1"/>
    <property type="molecule type" value="Genomic_DNA"/>
</dbReference>
<feature type="compositionally biased region" description="Pro residues" evidence="1">
    <location>
        <begin position="185"/>
        <end position="194"/>
    </location>
</feature>
<dbReference type="Proteomes" id="UP000295662">
    <property type="component" value="Unassembled WGS sequence"/>
</dbReference>
<gene>
    <name evidence="2" type="ORF">EI77_04691</name>
</gene>
<evidence type="ECO:0000313" key="3">
    <source>
        <dbReference type="Proteomes" id="UP000295662"/>
    </source>
</evidence>
<dbReference type="AlphaFoldDB" id="A0A4R7RL97"/>
<organism evidence="2 3">
    <name type="scientific">Prosthecobacter fusiformis</name>
    <dbReference type="NCBI Taxonomy" id="48464"/>
    <lineage>
        <taxon>Bacteria</taxon>
        <taxon>Pseudomonadati</taxon>
        <taxon>Verrucomicrobiota</taxon>
        <taxon>Verrucomicrobiia</taxon>
        <taxon>Verrucomicrobiales</taxon>
        <taxon>Verrucomicrobiaceae</taxon>
        <taxon>Prosthecobacter</taxon>
    </lineage>
</organism>
<feature type="region of interest" description="Disordered" evidence="1">
    <location>
        <begin position="158"/>
        <end position="204"/>
    </location>
</feature>
<comment type="caution">
    <text evidence="2">The sequence shown here is derived from an EMBL/GenBank/DDBJ whole genome shotgun (WGS) entry which is preliminary data.</text>
</comment>
<reference evidence="2 3" key="1">
    <citation type="submission" date="2019-03" db="EMBL/GenBank/DDBJ databases">
        <title>Genomic Encyclopedia of Archaeal and Bacterial Type Strains, Phase II (KMG-II): from individual species to whole genera.</title>
        <authorList>
            <person name="Goeker M."/>
        </authorList>
    </citation>
    <scope>NUCLEOTIDE SEQUENCE [LARGE SCALE GENOMIC DNA]</scope>
    <source>
        <strain evidence="2 3">ATCC 25309</strain>
    </source>
</reference>
<proteinExistence type="predicted"/>
<name>A0A4R7RL97_9BACT</name>
<evidence type="ECO:0000256" key="1">
    <source>
        <dbReference type="SAM" id="MobiDB-lite"/>
    </source>
</evidence>
<feature type="compositionally biased region" description="Low complexity" evidence="1">
    <location>
        <begin position="9"/>
        <end position="18"/>
    </location>
</feature>